<dbReference type="EMBL" id="JAEPRC010000979">
    <property type="protein sequence ID" value="KAG2190383.1"/>
    <property type="molecule type" value="Genomic_DNA"/>
</dbReference>
<name>A0A8H7QDA4_9FUNG</name>
<dbReference type="Proteomes" id="UP000650833">
    <property type="component" value="Unassembled WGS sequence"/>
</dbReference>
<dbReference type="AlphaFoldDB" id="A0A8H7QDA4"/>
<reference evidence="2" key="1">
    <citation type="submission" date="2020-12" db="EMBL/GenBank/DDBJ databases">
        <title>Metabolic potential, ecology and presence of endohyphal bacteria is reflected in genomic diversity of Mucoromycotina.</title>
        <authorList>
            <person name="Muszewska A."/>
            <person name="Okrasinska A."/>
            <person name="Steczkiewicz K."/>
            <person name="Drgas O."/>
            <person name="Orlowska M."/>
            <person name="Perlinska-Lenart U."/>
            <person name="Aleksandrzak-Piekarczyk T."/>
            <person name="Szatraj K."/>
            <person name="Zielenkiewicz U."/>
            <person name="Pilsyk S."/>
            <person name="Malc E."/>
            <person name="Mieczkowski P."/>
            <person name="Kruszewska J.S."/>
            <person name="Biernat P."/>
            <person name="Pawlowska J."/>
        </authorList>
    </citation>
    <scope>NUCLEOTIDE SEQUENCE</scope>
    <source>
        <strain evidence="2">CBS 226.32</strain>
    </source>
</reference>
<dbReference type="OrthoDB" id="2290735at2759"/>
<feature type="non-terminal residue" evidence="2">
    <location>
        <position position="502"/>
    </location>
</feature>
<sequence length="502" mass="57123">QEIDNFKEEHPNSDFFLPNSILAQEITGDASIGDAEGDIIETLMTENTLVDASFQVEDGSMSDIITDQQEEEDKAADISTIIQGNHIITNNTASLENVQSAHEVCAIGVDQVNEEEQDNANTMPYQSQTQIQYDDENPENHSVHDDDTYMMYESGPEYADEADNADTMFNQEAYNTFKNKEKNATMAISSSEDELEGSQNDEEDKLLRTRSPSGQIISDRNDDFREGSYIEESDEIQFSDIHEKDPIEDKNLLDEENSIKFVSGGELADVNEISSSNTPQQMPMHQQQNTNTTIAYIPVSTEALSKLLNNEQETVSEPMDIDEYATPPTFPPQLAVSEPEFVEPETELEPEVIDSNLIAYNNMLDYCFGATQINLNSISQVEIDEMGDYCWHSNNIQLKIFMLKYCQLHQMHNEGYLLAKKLLQRERKSMTNEEIKECVALKKSLKVDSSIKFGDLINPFNFTARQKLLKQEQDFYKPQIPVDFYKSEQGQVYLDYYNIGQI</sequence>
<evidence type="ECO:0000313" key="2">
    <source>
        <dbReference type="EMBL" id="KAG2190383.1"/>
    </source>
</evidence>
<protein>
    <submittedName>
        <fullName evidence="2">Uncharacterized protein</fullName>
    </submittedName>
</protein>
<keyword evidence="3" id="KW-1185">Reference proteome</keyword>
<feature type="compositionally biased region" description="Acidic residues" evidence="1">
    <location>
        <begin position="191"/>
        <end position="204"/>
    </location>
</feature>
<comment type="caution">
    <text evidence="2">The sequence shown here is derived from an EMBL/GenBank/DDBJ whole genome shotgun (WGS) entry which is preliminary data.</text>
</comment>
<gene>
    <name evidence="2" type="ORF">INT46_006953</name>
</gene>
<organism evidence="2 3">
    <name type="scientific">Mucor plumbeus</name>
    <dbReference type="NCBI Taxonomy" id="97098"/>
    <lineage>
        <taxon>Eukaryota</taxon>
        <taxon>Fungi</taxon>
        <taxon>Fungi incertae sedis</taxon>
        <taxon>Mucoromycota</taxon>
        <taxon>Mucoromycotina</taxon>
        <taxon>Mucoromycetes</taxon>
        <taxon>Mucorales</taxon>
        <taxon>Mucorineae</taxon>
        <taxon>Mucoraceae</taxon>
        <taxon>Mucor</taxon>
    </lineage>
</organism>
<evidence type="ECO:0000313" key="3">
    <source>
        <dbReference type="Proteomes" id="UP000650833"/>
    </source>
</evidence>
<proteinExistence type="predicted"/>
<evidence type="ECO:0000256" key="1">
    <source>
        <dbReference type="SAM" id="MobiDB-lite"/>
    </source>
</evidence>
<feature type="region of interest" description="Disordered" evidence="1">
    <location>
        <begin position="186"/>
        <end position="206"/>
    </location>
</feature>
<accession>A0A8H7QDA4</accession>